<feature type="transmembrane region" description="Helical" evidence="1">
    <location>
        <begin position="12"/>
        <end position="34"/>
    </location>
</feature>
<evidence type="ECO:0000313" key="4">
    <source>
        <dbReference type="Proteomes" id="UP000078227"/>
    </source>
</evidence>
<accession>A0AA94H0Q5</accession>
<dbReference type="EMBL" id="FOKO01000001">
    <property type="protein sequence ID" value="SFB78408.1"/>
    <property type="molecule type" value="Genomic_DNA"/>
</dbReference>
<keyword evidence="1" id="KW-0472">Membrane</keyword>
<gene>
    <name evidence="2" type="primary">pgaD</name>
    <name evidence="2" type="ORF">AWR26_16900</name>
    <name evidence="3" type="ORF">SAMN05216286_0853</name>
</gene>
<dbReference type="EMBL" id="CP014007">
    <property type="protein sequence ID" value="ANI83757.1"/>
    <property type="molecule type" value="Genomic_DNA"/>
</dbReference>
<protein>
    <submittedName>
        <fullName evidence="3">Biofilm PGA synthesis protein PgaD</fullName>
    </submittedName>
    <submittedName>
        <fullName evidence="2">Poly-beta-1,6-N-acetyl-D-glucosamine biosynthesis protein PgaD</fullName>
    </submittedName>
</protein>
<evidence type="ECO:0000313" key="5">
    <source>
        <dbReference type="Proteomes" id="UP000182314"/>
    </source>
</evidence>
<dbReference type="Proteomes" id="UP000182314">
    <property type="component" value="Unassembled WGS sequence"/>
</dbReference>
<feature type="transmembrane region" description="Helical" evidence="1">
    <location>
        <begin position="59"/>
        <end position="79"/>
    </location>
</feature>
<organism evidence="3 5">
    <name type="scientific">Kosakonia oryzae</name>
    <dbReference type="NCBI Taxonomy" id="497725"/>
    <lineage>
        <taxon>Bacteria</taxon>
        <taxon>Pseudomonadati</taxon>
        <taxon>Pseudomonadota</taxon>
        <taxon>Gammaproteobacteria</taxon>
        <taxon>Enterobacterales</taxon>
        <taxon>Enterobacteriaceae</taxon>
        <taxon>Kosakonia</taxon>
    </lineage>
</organism>
<reference evidence="3 5" key="1">
    <citation type="submission" date="2016-10" db="EMBL/GenBank/DDBJ databases">
        <authorList>
            <person name="Varghese N."/>
            <person name="Submissions S."/>
        </authorList>
    </citation>
    <scope>NUCLEOTIDE SEQUENCE [LARGE SCALE GENOMIC DNA]</scope>
    <source>
        <strain evidence="3 5">CGMCC 1.7012</strain>
    </source>
</reference>
<proteinExistence type="predicted"/>
<dbReference type="NCBIfam" id="TIGR03940">
    <property type="entry name" value="PGA_PgaD"/>
    <property type="match status" value="1"/>
</dbReference>
<evidence type="ECO:0000313" key="3">
    <source>
        <dbReference type="EMBL" id="SFB78408.1"/>
    </source>
</evidence>
<name>A0AA94H0Q5_9ENTR</name>
<dbReference type="KEGG" id="kor:AWR26_16900"/>
<keyword evidence="1" id="KW-0812">Transmembrane</keyword>
<keyword evidence="1" id="KW-1133">Transmembrane helix</keyword>
<dbReference type="AlphaFoldDB" id="A0AA94H0Q5"/>
<dbReference type="Proteomes" id="UP000078227">
    <property type="component" value="Chromosome"/>
</dbReference>
<keyword evidence="4" id="KW-1185">Reference proteome</keyword>
<dbReference type="RefSeq" id="WP_082934113.1">
    <property type="nucleotide sequence ID" value="NZ_CP014007.2"/>
</dbReference>
<dbReference type="Pfam" id="PF13994">
    <property type="entry name" value="PgaD"/>
    <property type="match status" value="1"/>
</dbReference>
<evidence type="ECO:0000256" key="1">
    <source>
        <dbReference type="SAM" id="Phobius"/>
    </source>
</evidence>
<dbReference type="GO" id="GO:0043709">
    <property type="term" value="P:cell adhesion involved in single-species biofilm formation"/>
    <property type="evidence" value="ECO:0007669"/>
    <property type="project" value="InterPro"/>
</dbReference>
<dbReference type="InterPro" id="IPR023829">
    <property type="entry name" value="PGA_PgaD"/>
</dbReference>
<sequence>MQQPLIFTERRLLPRLIDIVLTLAAWVGFLWLIYHGMVKPIIAHPDMGPHPVVSTLNTLALYLLIAVLYGGALIIWARYNQYRFRHERRTRRSGLESEELAESFAITPELVAELNKARVLTVHHNENGSIKSVVIHHINTQTPA</sequence>
<evidence type="ECO:0000313" key="2">
    <source>
        <dbReference type="EMBL" id="ANI83757.1"/>
    </source>
</evidence>
<reference evidence="2 4" key="2">
    <citation type="submission" date="2021-03" db="EMBL/GenBank/DDBJ databases">
        <authorList>
            <person name="Li Y."/>
            <person name="Li S."/>
            <person name="Chen M."/>
            <person name="Peng G."/>
            <person name="Tan Z."/>
            <person name="An Q."/>
        </authorList>
    </citation>
    <scope>NUCLEOTIDE SEQUENCE [LARGE SCALE GENOMIC DNA]</scope>
    <source>
        <strain evidence="2 4">Ola 51</strain>
    </source>
</reference>